<protein>
    <recommendedName>
        <fullName evidence="7">Zn(2)-C6 fungal-type domain-containing protein</fullName>
    </recommendedName>
</protein>
<keyword evidence="9" id="KW-1185">Reference proteome</keyword>
<organism evidence="8 9">
    <name type="scientific">Penicillium capsulatum</name>
    <dbReference type="NCBI Taxonomy" id="69766"/>
    <lineage>
        <taxon>Eukaryota</taxon>
        <taxon>Fungi</taxon>
        <taxon>Dikarya</taxon>
        <taxon>Ascomycota</taxon>
        <taxon>Pezizomycotina</taxon>
        <taxon>Eurotiomycetes</taxon>
        <taxon>Eurotiomycetidae</taxon>
        <taxon>Eurotiales</taxon>
        <taxon>Aspergillaceae</taxon>
        <taxon>Penicillium</taxon>
    </lineage>
</organism>
<dbReference type="Pfam" id="PF00172">
    <property type="entry name" value="Zn_clus"/>
    <property type="match status" value="1"/>
</dbReference>
<feature type="compositionally biased region" description="Polar residues" evidence="6">
    <location>
        <begin position="185"/>
        <end position="205"/>
    </location>
</feature>
<comment type="subcellular location">
    <subcellularLocation>
        <location evidence="1">Nucleus</location>
    </subcellularLocation>
</comment>
<dbReference type="GO" id="GO:0045944">
    <property type="term" value="P:positive regulation of transcription by RNA polymerase II"/>
    <property type="evidence" value="ECO:0007669"/>
    <property type="project" value="TreeGrafter"/>
</dbReference>
<evidence type="ECO:0000256" key="3">
    <source>
        <dbReference type="ARBA" id="ARBA00023125"/>
    </source>
</evidence>
<dbReference type="Gene3D" id="4.10.240.10">
    <property type="entry name" value="Zn(2)-C6 fungal-type DNA-binding domain"/>
    <property type="match status" value="1"/>
</dbReference>
<dbReference type="PROSITE" id="PS50048">
    <property type="entry name" value="ZN2_CY6_FUNGAL_2"/>
    <property type="match status" value="1"/>
</dbReference>
<feature type="compositionally biased region" description="Low complexity" evidence="6">
    <location>
        <begin position="211"/>
        <end position="223"/>
    </location>
</feature>
<keyword evidence="5" id="KW-0539">Nucleus</keyword>
<dbReference type="SUPFAM" id="SSF57701">
    <property type="entry name" value="Zn2/Cys6 DNA-binding domain"/>
    <property type="match status" value="1"/>
</dbReference>
<feature type="region of interest" description="Disordered" evidence="6">
    <location>
        <begin position="97"/>
        <end position="146"/>
    </location>
</feature>
<gene>
    <name evidence="8" type="ORF">N7492_005259</name>
</gene>
<dbReference type="InterPro" id="IPR001138">
    <property type="entry name" value="Zn2Cys6_DnaBD"/>
</dbReference>
<evidence type="ECO:0000256" key="2">
    <source>
        <dbReference type="ARBA" id="ARBA00023015"/>
    </source>
</evidence>
<dbReference type="InterPro" id="IPR036864">
    <property type="entry name" value="Zn2-C6_fun-type_DNA-bd_sf"/>
</dbReference>
<dbReference type="GO" id="GO:0005634">
    <property type="term" value="C:nucleus"/>
    <property type="evidence" value="ECO:0007669"/>
    <property type="project" value="UniProtKB-SubCell"/>
</dbReference>
<comment type="caution">
    <text evidence="8">The sequence shown here is derived from an EMBL/GenBank/DDBJ whole genome shotgun (WGS) entry which is preliminary data.</text>
</comment>
<keyword evidence="4" id="KW-0804">Transcription</keyword>
<evidence type="ECO:0000313" key="8">
    <source>
        <dbReference type="EMBL" id="KAJ5172666.1"/>
    </source>
</evidence>
<evidence type="ECO:0000256" key="4">
    <source>
        <dbReference type="ARBA" id="ARBA00023163"/>
    </source>
</evidence>
<dbReference type="EMBL" id="JAPQKO010000003">
    <property type="protein sequence ID" value="KAJ5172666.1"/>
    <property type="molecule type" value="Genomic_DNA"/>
</dbReference>
<reference evidence="8" key="2">
    <citation type="journal article" date="2023" name="IMA Fungus">
        <title>Comparative genomic study of the Penicillium genus elucidates a diverse pangenome and 15 lateral gene transfer events.</title>
        <authorList>
            <person name="Petersen C."/>
            <person name="Sorensen T."/>
            <person name="Nielsen M.R."/>
            <person name="Sondergaard T.E."/>
            <person name="Sorensen J.L."/>
            <person name="Fitzpatrick D.A."/>
            <person name="Frisvad J.C."/>
            <person name="Nielsen K.L."/>
        </authorList>
    </citation>
    <scope>NUCLEOTIDE SEQUENCE</scope>
    <source>
        <strain evidence="8">IBT 21917</strain>
    </source>
</reference>
<feature type="domain" description="Zn(2)-C6 fungal-type" evidence="7">
    <location>
        <begin position="82"/>
        <end position="112"/>
    </location>
</feature>
<dbReference type="Pfam" id="PF11951">
    <property type="entry name" value="Fungal_trans_2"/>
    <property type="match status" value="1"/>
</dbReference>
<feature type="region of interest" description="Disordered" evidence="6">
    <location>
        <begin position="52"/>
        <end position="81"/>
    </location>
</feature>
<dbReference type="AlphaFoldDB" id="A0A9W9IBY9"/>
<dbReference type="GO" id="GO:0000976">
    <property type="term" value="F:transcription cis-regulatory region binding"/>
    <property type="evidence" value="ECO:0007669"/>
    <property type="project" value="TreeGrafter"/>
</dbReference>
<feature type="region of interest" description="Disordered" evidence="6">
    <location>
        <begin position="158"/>
        <end position="223"/>
    </location>
</feature>
<dbReference type="Proteomes" id="UP001146351">
    <property type="component" value="Unassembled WGS sequence"/>
</dbReference>
<accession>A0A9W9IBY9</accession>
<dbReference type="PANTHER" id="PTHR37534">
    <property type="entry name" value="TRANSCRIPTIONAL ACTIVATOR PROTEIN UGA3"/>
    <property type="match status" value="1"/>
</dbReference>
<dbReference type="CDD" id="cd00067">
    <property type="entry name" value="GAL4"/>
    <property type="match status" value="1"/>
</dbReference>
<feature type="compositionally biased region" description="Basic and acidic residues" evidence="6">
    <location>
        <begin position="97"/>
        <end position="108"/>
    </location>
</feature>
<evidence type="ECO:0000256" key="5">
    <source>
        <dbReference type="ARBA" id="ARBA00023242"/>
    </source>
</evidence>
<dbReference type="OrthoDB" id="5278208at2759"/>
<reference evidence="8" key="1">
    <citation type="submission" date="2022-11" db="EMBL/GenBank/DDBJ databases">
        <authorList>
            <person name="Petersen C."/>
        </authorList>
    </citation>
    <scope>NUCLEOTIDE SEQUENCE</scope>
    <source>
        <strain evidence="8">IBT 21917</strain>
    </source>
</reference>
<evidence type="ECO:0000313" key="9">
    <source>
        <dbReference type="Proteomes" id="UP001146351"/>
    </source>
</evidence>
<dbReference type="GO" id="GO:0008270">
    <property type="term" value="F:zinc ion binding"/>
    <property type="evidence" value="ECO:0007669"/>
    <property type="project" value="InterPro"/>
</dbReference>
<keyword evidence="2" id="KW-0805">Transcription regulation</keyword>
<name>A0A9W9IBY9_9EURO</name>
<dbReference type="SMART" id="SM00066">
    <property type="entry name" value="GAL4"/>
    <property type="match status" value="1"/>
</dbReference>
<proteinExistence type="predicted"/>
<dbReference type="PROSITE" id="PS00463">
    <property type="entry name" value="ZN2_CY6_FUNGAL_1"/>
    <property type="match status" value="1"/>
</dbReference>
<sequence length="698" mass="79060">MEQSYPPQAALAGFLDSMHQDTSMPAYSLFGPSEYSESVAFWHNPSAPPAMAVAGASSYPPKQPGLLQPIPDQKKHKRTRSGCFTCRARRIKCDESRPVCDRCRKGSRDCVYPSPATSAKTGARASAKSRSARPPSQGSDSSGKVELEAVSPLEPILDAEEPDSAGRPTPRPSPPANSRPDLHRSQSGQSTRKPSLWTASESGSLFQDAGSSPSESSRYESMSVRSASISQSTTDMLNSARLPDDLRFYLNFHQDSISHEHFFLRSSSERFIHHSIIELALRYEPLLYALVGFAAYHHTLQSLGGKLYTFLKYYNKALVLLRKSLGSGEEHSEATLCTVLVLTTLEEYIGDWVNLIDHHHAAHALMQVLLTPESINIMELHTNIFLWYARFDVVAGILAGTEAILSRDWYIAKEQFDAEQAALYPGDPHKQLALVASINRRFGLDMASLYAKLSRHMIPFDEFVAQNKQLGQAMERAKNIMRAFDDSEYKVRSFPDPLPLTDDDIVDPYVPGIIHQGPLWDANYAWIDLLSTETMFKYQTMLSLKQPLLPDLQRLGFEQCRLIEAIERWPDRGSGHCIGFKNSLAIVSMFLPQEHKYQMWSRRKMAQMEQNGYIIAPRFRDALAAIWQLPHIQHWWLPNDEGYTDIVREIRAMTQERMNQPRDDFRENVRDMKSLFWKLNVEEGEEEQSPSSSHHSYS</sequence>
<dbReference type="PANTHER" id="PTHR37534:SF10">
    <property type="entry name" value="ZN(II)2CYS6 TRANSCRIPTION FACTOR (EUROFUNG)"/>
    <property type="match status" value="1"/>
</dbReference>
<evidence type="ECO:0000256" key="6">
    <source>
        <dbReference type="SAM" id="MobiDB-lite"/>
    </source>
</evidence>
<evidence type="ECO:0000256" key="1">
    <source>
        <dbReference type="ARBA" id="ARBA00004123"/>
    </source>
</evidence>
<dbReference type="GO" id="GO:0000981">
    <property type="term" value="F:DNA-binding transcription factor activity, RNA polymerase II-specific"/>
    <property type="evidence" value="ECO:0007669"/>
    <property type="project" value="InterPro"/>
</dbReference>
<evidence type="ECO:0000259" key="7">
    <source>
        <dbReference type="PROSITE" id="PS50048"/>
    </source>
</evidence>
<feature type="compositionally biased region" description="Low complexity" evidence="6">
    <location>
        <begin position="116"/>
        <end position="136"/>
    </location>
</feature>
<dbReference type="InterPro" id="IPR021858">
    <property type="entry name" value="Fun_TF"/>
</dbReference>
<keyword evidence="3" id="KW-0238">DNA-binding</keyword>